<comment type="caution">
    <text evidence="1">The sequence shown here is derived from an EMBL/GenBank/DDBJ whole genome shotgun (WGS) entry which is preliminary data.</text>
</comment>
<protein>
    <submittedName>
        <fullName evidence="1">Uncharacterized protein</fullName>
    </submittedName>
</protein>
<accession>A0ACC0WU29</accession>
<name>A0ACC0WU29_9STRA</name>
<reference evidence="1 2" key="1">
    <citation type="journal article" date="2022" name="bioRxiv">
        <title>The genome of the oomycete Peronosclerospora sorghi, a cosmopolitan pathogen of maize and sorghum, is inflated with dispersed pseudogenes.</title>
        <authorList>
            <person name="Fletcher K."/>
            <person name="Martin F."/>
            <person name="Isakeit T."/>
            <person name="Cavanaugh K."/>
            <person name="Magill C."/>
            <person name="Michelmore R."/>
        </authorList>
    </citation>
    <scope>NUCLEOTIDE SEQUENCE [LARGE SCALE GENOMIC DNA]</scope>
    <source>
        <strain evidence="1">P6</strain>
    </source>
</reference>
<gene>
    <name evidence="1" type="ORF">PsorP6_001759</name>
</gene>
<keyword evidence="2" id="KW-1185">Reference proteome</keyword>
<sequence>MTTEHVTAVATLGDVGAAYAVYEKNWRCADCNHDNYARRARCFRCRAPKVERPDAYVVDSVGDQHAWREALDPVTKQLYYYHLETHATQWARPREMGAAPHATGWFGRGQAGHDDATRVAELDALSRARPARKQLEAMPTAHSHLEGAYEYNIWYDKYVGDHWHDARGQDAAATRCVLARDAGTTKADRVTKANRAFCLHFARGMCARGAECNYYHRLPTLADEVRMGMMHDCFGRARHATDRDDMDGVGNFTRHARTLYVGGLHATSSEDDRRGLRDQEAALATQFGEWGEVENINVIARKAIAFVRFRHRASAEFAKEAMANQSLQGDDVLHVRWAFDDPNPVAKHAADRADRDALLAMMHARGTTTTTTDADAAFDYPETYALPAPKRPRIEGDVVTSYPDTDAQFPTADDDVGLSYAEAAPAAHEDRHNKEEE</sequence>
<organism evidence="1 2">
    <name type="scientific">Peronosclerospora sorghi</name>
    <dbReference type="NCBI Taxonomy" id="230839"/>
    <lineage>
        <taxon>Eukaryota</taxon>
        <taxon>Sar</taxon>
        <taxon>Stramenopiles</taxon>
        <taxon>Oomycota</taxon>
        <taxon>Peronosporomycetes</taxon>
        <taxon>Peronosporales</taxon>
        <taxon>Peronosporaceae</taxon>
        <taxon>Peronosclerospora</taxon>
    </lineage>
</organism>
<evidence type="ECO:0000313" key="1">
    <source>
        <dbReference type="EMBL" id="KAI9921882.1"/>
    </source>
</evidence>
<evidence type="ECO:0000313" key="2">
    <source>
        <dbReference type="Proteomes" id="UP001163321"/>
    </source>
</evidence>
<dbReference type="Proteomes" id="UP001163321">
    <property type="component" value="Chromosome 1"/>
</dbReference>
<dbReference type="EMBL" id="CM047580">
    <property type="protein sequence ID" value="KAI9921882.1"/>
    <property type="molecule type" value="Genomic_DNA"/>
</dbReference>
<proteinExistence type="predicted"/>